<dbReference type="EMBL" id="BARV01035790">
    <property type="protein sequence ID" value="GAI58815.1"/>
    <property type="molecule type" value="Genomic_DNA"/>
</dbReference>
<feature type="non-terminal residue" evidence="2">
    <location>
        <position position="1"/>
    </location>
</feature>
<comment type="caution">
    <text evidence="2">The sequence shown here is derived from an EMBL/GenBank/DDBJ whole genome shotgun (WGS) entry which is preliminary data.</text>
</comment>
<reference evidence="2" key="1">
    <citation type="journal article" date="2014" name="Front. Microbiol.">
        <title>High frequency of phylogenetically diverse reductive dehalogenase-homologous genes in deep subseafloor sedimentary metagenomes.</title>
        <authorList>
            <person name="Kawai M."/>
            <person name="Futagami T."/>
            <person name="Toyoda A."/>
            <person name="Takaki Y."/>
            <person name="Nishi S."/>
            <person name="Hori S."/>
            <person name="Arai W."/>
            <person name="Tsubouchi T."/>
            <person name="Morono Y."/>
            <person name="Uchiyama I."/>
            <person name="Ito T."/>
            <person name="Fujiyama A."/>
            <person name="Inagaki F."/>
            <person name="Takami H."/>
        </authorList>
    </citation>
    <scope>NUCLEOTIDE SEQUENCE</scope>
    <source>
        <strain evidence="2">Expedition CK06-06</strain>
    </source>
</reference>
<feature type="compositionally biased region" description="Pro residues" evidence="1">
    <location>
        <begin position="27"/>
        <end position="49"/>
    </location>
</feature>
<accession>X1R6Q5</accession>
<proteinExistence type="predicted"/>
<feature type="compositionally biased region" description="Low complexity" evidence="1">
    <location>
        <begin position="16"/>
        <end position="25"/>
    </location>
</feature>
<feature type="compositionally biased region" description="Pro residues" evidence="1">
    <location>
        <begin position="1"/>
        <end position="15"/>
    </location>
</feature>
<dbReference type="AlphaFoldDB" id="X1R6Q5"/>
<gene>
    <name evidence="2" type="ORF">S06H3_55777</name>
</gene>
<evidence type="ECO:0000313" key="2">
    <source>
        <dbReference type="EMBL" id="GAI58815.1"/>
    </source>
</evidence>
<name>X1R6Q5_9ZZZZ</name>
<sequence length="234" mass="25374">EPAPTSSPTPEPPEPTNTLEPTEPTDTPEPPKPTDTPEPPEPTDTPEPPAYTEYPEPKNQEIWIAGDESNILNFDGNSYTGRDLPGGNVTVSVTGKKTIDGVEYYVFATPDGKKLVEIPGQGPAPPTSEPSYPVVDTSRHFENQQFLTGDWARDGARTSVSIPSSGFEGYYNGRGIKNNVVTQIVEIINAEDGVLLVYGGEELGRFRVQLPPQGSNNKINEPWGRVIKVSSEGR</sequence>
<evidence type="ECO:0000256" key="1">
    <source>
        <dbReference type="SAM" id="MobiDB-lite"/>
    </source>
</evidence>
<organism evidence="2">
    <name type="scientific">marine sediment metagenome</name>
    <dbReference type="NCBI Taxonomy" id="412755"/>
    <lineage>
        <taxon>unclassified sequences</taxon>
        <taxon>metagenomes</taxon>
        <taxon>ecological metagenomes</taxon>
    </lineage>
</organism>
<protein>
    <submittedName>
        <fullName evidence="2">Uncharacterized protein</fullName>
    </submittedName>
</protein>
<feature type="non-terminal residue" evidence="2">
    <location>
        <position position="234"/>
    </location>
</feature>
<dbReference type="PRINTS" id="PR01217">
    <property type="entry name" value="PRICHEXTENSN"/>
</dbReference>
<feature type="region of interest" description="Disordered" evidence="1">
    <location>
        <begin position="1"/>
        <end position="58"/>
    </location>
</feature>